<dbReference type="PROSITE" id="PS51714">
    <property type="entry name" value="G_BMS1"/>
    <property type="match status" value="1"/>
</dbReference>
<comment type="caution">
    <text evidence="7">The sequence shown here is derived from an EMBL/GenBank/DDBJ whole genome shotgun (WGS) entry which is preliminary data.</text>
</comment>
<accession>A0AAD1Y798</accession>
<feature type="coiled-coil region" evidence="5">
    <location>
        <begin position="329"/>
        <end position="425"/>
    </location>
</feature>
<dbReference type="SMART" id="SM01362">
    <property type="entry name" value="DUF663"/>
    <property type="match status" value="1"/>
</dbReference>
<dbReference type="PANTHER" id="PTHR12858">
    <property type="entry name" value="RIBOSOME BIOGENESIS PROTEIN"/>
    <property type="match status" value="1"/>
</dbReference>
<dbReference type="SMART" id="SM00785">
    <property type="entry name" value="AARP2CN"/>
    <property type="match status" value="1"/>
</dbReference>
<dbReference type="InterPro" id="IPR030387">
    <property type="entry name" value="G_Bms1/Tsr1_dom"/>
</dbReference>
<gene>
    <name evidence="7" type="ORF">ECRASSUSDP1_LOCUS27572</name>
</gene>
<protein>
    <recommendedName>
        <fullName evidence="6">Bms1-type G domain-containing protein</fullName>
    </recommendedName>
</protein>
<organism evidence="7 8">
    <name type="scientific">Euplotes crassus</name>
    <dbReference type="NCBI Taxonomy" id="5936"/>
    <lineage>
        <taxon>Eukaryota</taxon>
        <taxon>Sar</taxon>
        <taxon>Alveolata</taxon>
        <taxon>Ciliophora</taxon>
        <taxon>Intramacronucleata</taxon>
        <taxon>Spirotrichea</taxon>
        <taxon>Hypotrichia</taxon>
        <taxon>Euplotida</taxon>
        <taxon>Euplotidae</taxon>
        <taxon>Moneuplotes</taxon>
    </lineage>
</organism>
<dbReference type="GO" id="GO:0000479">
    <property type="term" value="P:endonucleolytic cleavage of tricistronic rRNA transcript (SSU-rRNA, 5.8S rRNA, LSU-rRNA)"/>
    <property type="evidence" value="ECO:0007669"/>
    <property type="project" value="TreeGrafter"/>
</dbReference>
<evidence type="ECO:0000256" key="1">
    <source>
        <dbReference type="ARBA" id="ARBA00004604"/>
    </source>
</evidence>
<proteinExistence type="inferred from homology"/>
<evidence type="ECO:0000256" key="4">
    <source>
        <dbReference type="ARBA" id="ARBA00038288"/>
    </source>
</evidence>
<dbReference type="Pfam" id="PF04950">
    <property type="entry name" value="RIBIOP_C"/>
    <property type="match status" value="1"/>
</dbReference>
<keyword evidence="2" id="KW-0690">Ribosome biogenesis</keyword>
<dbReference type="GO" id="GO:0005525">
    <property type="term" value="F:GTP binding"/>
    <property type="evidence" value="ECO:0007669"/>
    <property type="project" value="TreeGrafter"/>
</dbReference>
<dbReference type="GO" id="GO:0034511">
    <property type="term" value="F:U3 snoRNA binding"/>
    <property type="evidence" value="ECO:0007669"/>
    <property type="project" value="TreeGrafter"/>
</dbReference>
<dbReference type="EMBL" id="CAMPGE010028450">
    <property type="protein sequence ID" value="CAI2385974.1"/>
    <property type="molecule type" value="Genomic_DNA"/>
</dbReference>
<dbReference type="Pfam" id="PF08142">
    <property type="entry name" value="AARP2CN"/>
    <property type="match status" value="1"/>
</dbReference>
<dbReference type="GO" id="GO:0030688">
    <property type="term" value="C:preribosome, small subunit precursor"/>
    <property type="evidence" value="ECO:0007669"/>
    <property type="project" value="TreeGrafter"/>
</dbReference>
<keyword evidence="8" id="KW-1185">Reference proteome</keyword>
<dbReference type="PANTHER" id="PTHR12858:SF1">
    <property type="entry name" value="PRE-RRNA-PROCESSING PROTEIN TSR1 HOMOLOG"/>
    <property type="match status" value="1"/>
</dbReference>
<keyword evidence="5" id="KW-0175">Coiled coil</keyword>
<evidence type="ECO:0000259" key="6">
    <source>
        <dbReference type="PROSITE" id="PS51714"/>
    </source>
</evidence>
<reference evidence="7" key="1">
    <citation type="submission" date="2023-07" db="EMBL/GenBank/DDBJ databases">
        <authorList>
            <consortium name="AG Swart"/>
            <person name="Singh M."/>
            <person name="Singh A."/>
            <person name="Seah K."/>
            <person name="Emmerich C."/>
        </authorList>
    </citation>
    <scope>NUCLEOTIDE SEQUENCE</scope>
    <source>
        <strain evidence="7">DP1</strain>
    </source>
</reference>
<evidence type="ECO:0000256" key="2">
    <source>
        <dbReference type="ARBA" id="ARBA00022517"/>
    </source>
</evidence>
<comment type="subcellular location">
    <subcellularLocation>
        <location evidence="1">Nucleus</location>
        <location evidence="1">Nucleolus</location>
    </subcellularLocation>
</comment>
<dbReference type="AlphaFoldDB" id="A0AAD1Y798"/>
<evidence type="ECO:0000313" key="8">
    <source>
        <dbReference type="Proteomes" id="UP001295684"/>
    </source>
</evidence>
<dbReference type="GO" id="GO:0005730">
    <property type="term" value="C:nucleolus"/>
    <property type="evidence" value="ECO:0007669"/>
    <property type="project" value="UniProtKB-SubCell"/>
</dbReference>
<keyword evidence="3" id="KW-0539">Nucleus</keyword>
<dbReference type="GO" id="GO:0000462">
    <property type="term" value="P:maturation of SSU-rRNA from tricistronic rRNA transcript (SSU-rRNA, 5.8S rRNA, LSU-rRNA)"/>
    <property type="evidence" value="ECO:0007669"/>
    <property type="project" value="TreeGrafter"/>
</dbReference>
<evidence type="ECO:0000256" key="3">
    <source>
        <dbReference type="ARBA" id="ARBA00023242"/>
    </source>
</evidence>
<dbReference type="InterPro" id="IPR007034">
    <property type="entry name" value="BMS1_TSR1_C"/>
</dbReference>
<comment type="similarity">
    <text evidence="4">Belongs to the TRAFAC class translation factor GTPase superfamily. Bms1-like GTPase family. TSR1 subfamily.</text>
</comment>
<dbReference type="Pfam" id="PF22298">
    <property type="entry name" value="Tsr1_G-like"/>
    <property type="match status" value="1"/>
</dbReference>
<evidence type="ECO:0000256" key="5">
    <source>
        <dbReference type="SAM" id="Coils"/>
    </source>
</evidence>
<dbReference type="InterPro" id="IPR039761">
    <property type="entry name" value="Bms1/Tsr1"/>
</dbReference>
<dbReference type="InterPro" id="IPR012948">
    <property type="entry name" value="AARP2CN"/>
</dbReference>
<evidence type="ECO:0000313" key="7">
    <source>
        <dbReference type="EMBL" id="CAI2385974.1"/>
    </source>
</evidence>
<dbReference type="Proteomes" id="UP001295684">
    <property type="component" value="Unassembled WGS sequence"/>
</dbReference>
<name>A0AAD1Y798_EUPCR</name>
<feature type="domain" description="Bms1-type G" evidence="6">
    <location>
        <begin position="54"/>
        <end position="245"/>
    </location>
</feature>
<dbReference type="GO" id="GO:0003924">
    <property type="term" value="F:GTPase activity"/>
    <property type="evidence" value="ECO:0007669"/>
    <property type="project" value="TreeGrafter"/>
</dbReference>
<sequence>MTKVDLFNRAAQIRKNKKDKMIAERRGIKKISLEDLAIEEDTKEAIKPYTSNIAPKLVAIIPLNDHCNPEELKNHLARELSGEDQEEMKIDGTTEQLKAYLVESGGNLGVKKQRLMFHVCKRDIYSVLDITKIADICLFAFSCKEAQADKVRDNPDEFANAIDEVGYQILNVLRVQGIPPSIGILQHIEQIHQKKRNQIKKLFHRYFVSEFSDEYKFHVIDGSTKGLLDSSYKNLIRMLTGTFARSKLFWKENRSYMIASEYNESNGALQVEGYIRDNYLSCNRLAHITGYGDFKISQIIATTDPYPTKMHKEKKKKADSEMNTDEEVKEVILQQYNQEKADADNVENEIDPFGAEQTWPTNEELSKKNNLLHEEYKDIDMNEEPGEMPTNLDANFKKPEVADDIEKLADQFKKMEIQVVDGENRSQPDFDEEDDDDLSFEDYETQINKTSLKHEKFTNLEKREKDEMDFPDEVDTPLDQPARERFEKYRSVNNIRTCNWDPFETLPPEYAKIWRFENFAQVKKLAIEQTEKEGLPIDGTYVKLILEPCDQKSKSSVELLKDVREKQNLIISTMMPHERKIIVSHFKIKRNEEDKNVIPSKSVLEFHVGFRRFITRPIFSDDYLHTNKAKFYRYLPHDTQVMASAFMPVCFPNSQVIVFRKGEGRSQEIEMDYDSHDPVLVANGTVIDPDPLKIILKRIVLTGYPIKCKRKRAIIRYMFFNKYDIQYFMPVELYTKFGLRGKIKNSLGTHGLMKCYFTDGINPGDTVCMPLFKRIYPPYFPETWTVNA</sequence>